<dbReference type="InterPro" id="IPR009752">
    <property type="entry name" value="Phage_Mu_GpJ"/>
</dbReference>
<evidence type="ECO:0000313" key="2">
    <source>
        <dbReference type="Proteomes" id="UP000231019"/>
    </source>
</evidence>
<protein>
    <submittedName>
        <fullName evidence="1">DUF1320 domain-containing protein</fullName>
    </submittedName>
</protein>
<dbReference type="Proteomes" id="UP000231019">
    <property type="component" value="Unassembled WGS sequence"/>
</dbReference>
<dbReference type="AlphaFoldDB" id="A0A2M7G5K6"/>
<name>A0A2M7G5K6_9BACT</name>
<organism evidence="1 2">
    <name type="scientific">bacterium (Candidatus Blackallbacteria) CG17_big_fil_post_rev_8_21_14_2_50_48_46</name>
    <dbReference type="NCBI Taxonomy" id="2014261"/>
    <lineage>
        <taxon>Bacteria</taxon>
        <taxon>Candidatus Blackallbacteria</taxon>
    </lineage>
</organism>
<dbReference type="EMBL" id="PFFQ01000024">
    <property type="protein sequence ID" value="PIW17313.1"/>
    <property type="molecule type" value="Genomic_DNA"/>
</dbReference>
<sequence length="136" mass="14334">MSYATPEDLIAASPAHLVADLTGTTEPDEVAIARALADASAEIDSYLAARYFLPLGTVPENLRRVSIDIALYRLMNLRALGDIEDARKRYEDAVKYLMAVADGKISLGLPTADSGAAAATGIAYVAAPSVMSNLGY</sequence>
<comment type="caution">
    <text evidence="1">The sequence shown here is derived from an EMBL/GenBank/DDBJ whole genome shotgun (WGS) entry which is preliminary data.</text>
</comment>
<dbReference type="Pfam" id="PF07030">
    <property type="entry name" value="Phage_Mu_Gp36"/>
    <property type="match status" value="1"/>
</dbReference>
<accession>A0A2M7G5K6</accession>
<gene>
    <name evidence="1" type="ORF">COW36_09040</name>
</gene>
<evidence type="ECO:0000313" key="1">
    <source>
        <dbReference type="EMBL" id="PIW17313.1"/>
    </source>
</evidence>
<proteinExistence type="predicted"/>
<reference evidence="1 2" key="1">
    <citation type="submission" date="2017-09" db="EMBL/GenBank/DDBJ databases">
        <title>Depth-based differentiation of microbial function through sediment-hosted aquifers and enrichment of novel symbionts in the deep terrestrial subsurface.</title>
        <authorList>
            <person name="Probst A.J."/>
            <person name="Ladd B."/>
            <person name="Jarett J.K."/>
            <person name="Geller-Mcgrath D.E."/>
            <person name="Sieber C.M."/>
            <person name="Emerson J.B."/>
            <person name="Anantharaman K."/>
            <person name="Thomas B.C."/>
            <person name="Malmstrom R."/>
            <person name="Stieglmeier M."/>
            <person name="Klingl A."/>
            <person name="Woyke T."/>
            <person name="Ryan C.M."/>
            <person name="Banfield J.F."/>
        </authorList>
    </citation>
    <scope>NUCLEOTIDE SEQUENCE [LARGE SCALE GENOMIC DNA]</scope>
    <source>
        <strain evidence="1">CG17_big_fil_post_rev_8_21_14_2_50_48_46</strain>
    </source>
</reference>